<dbReference type="Pfam" id="PF19606">
    <property type="entry name" value="DUF6111"/>
    <property type="match status" value="1"/>
</dbReference>
<keyword evidence="1" id="KW-0472">Membrane</keyword>
<gene>
    <name evidence="2" type="ORF">ACFQE0_13000</name>
</gene>
<evidence type="ECO:0000256" key="1">
    <source>
        <dbReference type="SAM" id="Phobius"/>
    </source>
</evidence>
<feature type="transmembrane region" description="Helical" evidence="1">
    <location>
        <begin position="39"/>
        <end position="57"/>
    </location>
</feature>
<evidence type="ECO:0000313" key="2">
    <source>
        <dbReference type="EMBL" id="MFC6790443.1"/>
    </source>
</evidence>
<accession>A0ABW2BJ39</accession>
<keyword evidence="1" id="KW-0812">Transmembrane</keyword>
<keyword evidence="1" id="KW-1133">Transmembrane helix</keyword>
<sequence>MLRRFIEEFGLFLIPFGLFLVLLVVTGRNPFQFHHWSKQGFRLVLAGLFVVIMSLVYEGLFSERRSTGYVPPHMENGRLVPGQFR</sequence>
<reference evidence="3" key="1">
    <citation type="journal article" date="2019" name="Int. J. Syst. Evol. Microbiol.">
        <title>The Global Catalogue of Microorganisms (GCM) 10K type strain sequencing project: providing services to taxonomists for standard genome sequencing and annotation.</title>
        <authorList>
            <consortium name="The Broad Institute Genomics Platform"/>
            <consortium name="The Broad Institute Genome Sequencing Center for Infectious Disease"/>
            <person name="Wu L."/>
            <person name="Ma J."/>
        </authorList>
    </citation>
    <scope>NUCLEOTIDE SEQUENCE [LARGE SCALE GENOMIC DNA]</scope>
    <source>
        <strain evidence="3">CCUG 48316</strain>
    </source>
</reference>
<organism evidence="2 3">
    <name type="scientific">Methylobacterium komagatae</name>
    <dbReference type="NCBI Taxonomy" id="374425"/>
    <lineage>
        <taxon>Bacteria</taxon>
        <taxon>Pseudomonadati</taxon>
        <taxon>Pseudomonadota</taxon>
        <taxon>Alphaproteobacteria</taxon>
        <taxon>Hyphomicrobiales</taxon>
        <taxon>Methylobacteriaceae</taxon>
        <taxon>Methylobacterium</taxon>
    </lineage>
</organism>
<dbReference type="RefSeq" id="WP_378970212.1">
    <property type="nucleotide sequence ID" value="NZ_JBHSWN010000001.1"/>
</dbReference>
<protein>
    <submittedName>
        <fullName evidence="2">DUF6111 family protein</fullName>
    </submittedName>
</protein>
<dbReference type="EMBL" id="JBHSWN010000001">
    <property type="protein sequence ID" value="MFC6790443.1"/>
    <property type="molecule type" value="Genomic_DNA"/>
</dbReference>
<evidence type="ECO:0000313" key="3">
    <source>
        <dbReference type="Proteomes" id="UP001596292"/>
    </source>
</evidence>
<proteinExistence type="predicted"/>
<dbReference type="InterPro" id="IPR046093">
    <property type="entry name" value="DUF6111"/>
</dbReference>
<keyword evidence="3" id="KW-1185">Reference proteome</keyword>
<dbReference type="Proteomes" id="UP001596292">
    <property type="component" value="Unassembled WGS sequence"/>
</dbReference>
<name>A0ABW2BJ39_9HYPH</name>
<comment type="caution">
    <text evidence="2">The sequence shown here is derived from an EMBL/GenBank/DDBJ whole genome shotgun (WGS) entry which is preliminary data.</text>
</comment>
<feature type="transmembrane region" description="Helical" evidence="1">
    <location>
        <begin position="9"/>
        <end position="27"/>
    </location>
</feature>